<name>A0ACB7ZT75_9AGAM</name>
<protein>
    <submittedName>
        <fullName evidence="1">Uncharacterized protein</fullName>
    </submittedName>
</protein>
<dbReference type="Proteomes" id="UP000790377">
    <property type="component" value="Unassembled WGS sequence"/>
</dbReference>
<gene>
    <name evidence="1" type="ORF">BJ138DRAFT_1166527</name>
</gene>
<organism evidence="1 2">
    <name type="scientific">Hygrophoropsis aurantiaca</name>
    <dbReference type="NCBI Taxonomy" id="72124"/>
    <lineage>
        <taxon>Eukaryota</taxon>
        <taxon>Fungi</taxon>
        <taxon>Dikarya</taxon>
        <taxon>Basidiomycota</taxon>
        <taxon>Agaricomycotina</taxon>
        <taxon>Agaricomycetes</taxon>
        <taxon>Agaricomycetidae</taxon>
        <taxon>Boletales</taxon>
        <taxon>Coniophorineae</taxon>
        <taxon>Hygrophoropsidaceae</taxon>
        <taxon>Hygrophoropsis</taxon>
    </lineage>
</organism>
<sequence length="311" mass="34446">MVHRWLTFSRSSDPNISSLIRHWGIMTMGHALAFISHLCTTTSIPMFPSIHNVRRLLYARTITRNHALIMCRGGITRRATLQRRKIGLPLCLLVLCRIQHLYHTRRDWITLQQDYSNNPPVGWRRRHCLKNATTPKTQIPPSSSSIPGLSSYHINLHPPIPLPQAPELSPPALRGVQATHPRRDADEHGLLAHVDRLLMHVNASRAHGDEIVVRAVAHAPLVADALTAEHDYRTPANANAQSPPNAGAQPPLEAAVQPPLETFYATPQAPLSACAELSCPETNAQSSCLDSALERMTGHHMPDALVYLHCA</sequence>
<evidence type="ECO:0000313" key="2">
    <source>
        <dbReference type="Proteomes" id="UP000790377"/>
    </source>
</evidence>
<keyword evidence="2" id="KW-1185">Reference proteome</keyword>
<evidence type="ECO:0000313" key="1">
    <source>
        <dbReference type="EMBL" id="KAH7904405.1"/>
    </source>
</evidence>
<proteinExistence type="predicted"/>
<comment type="caution">
    <text evidence="1">The sequence shown here is derived from an EMBL/GenBank/DDBJ whole genome shotgun (WGS) entry which is preliminary data.</text>
</comment>
<dbReference type="EMBL" id="MU268486">
    <property type="protein sequence ID" value="KAH7904405.1"/>
    <property type="molecule type" value="Genomic_DNA"/>
</dbReference>
<reference evidence="1" key="1">
    <citation type="journal article" date="2021" name="New Phytol.">
        <title>Evolutionary innovations through gain and loss of genes in the ectomycorrhizal Boletales.</title>
        <authorList>
            <person name="Wu G."/>
            <person name="Miyauchi S."/>
            <person name="Morin E."/>
            <person name="Kuo A."/>
            <person name="Drula E."/>
            <person name="Varga T."/>
            <person name="Kohler A."/>
            <person name="Feng B."/>
            <person name="Cao Y."/>
            <person name="Lipzen A."/>
            <person name="Daum C."/>
            <person name="Hundley H."/>
            <person name="Pangilinan J."/>
            <person name="Johnson J."/>
            <person name="Barry K."/>
            <person name="LaButti K."/>
            <person name="Ng V."/>
            <person name="Ahrendt S."/>
            <person name="Min B."/>
            <person name="Choi I.G."/>
            <person name="Park H."/>
            <person name="Plett J.M."/>
            <person name="Magnuson J."/>
            <person name="Spatafora J.W."/>
            <person name="Nagy L.G."/>
            <person name="Henrissat B."/>
            <person name="Grigoriev I.V."/>
            <person name="Yang Z.L."/>
            <person name="Xu J."/>
            <person name="Martin F.M."/>
        </authorList>
    </citation>
    <scope>NUCLEOTIDE SEQUENCE</scope>
    <source>
        <strain evidence="1">ATCC 28755</strain>
    </source>
</reference>
<accession>A0ACB7ZT75</accession>